<proteinExistence type="predicted"/>
<feature type="region of interest" description="Disordered" evidence="1">
    <location>
        <begin position="1"/>
        <end position="29"/>
    </location>
</feature>
<evidence type="ECO:0000259" key="2">
    <source>
        <dbReference type="PROSITE" id="PS00028"/>
    </source>
</evidence>
<dbReference type="InterPro" id="IPR013087">
    <property type="entry name" value="Znf_C2H2_type"/>
</dbReference>
<protein>
    <recommendedName>
        <fullName evidence="2">C2H2-type domain-containing protein</fullName>
    </recommendedName>
</protein>
<reference evidence="4" key="1">
    <citation type="journal article" date="2020" name="Stud. Mycol.">
        <title>101 Dothideomycetes genomes: A test case for predicting lifestyles and emergence of pathogens.</title>
        <authorList>
            <person name="Haridas S."/>
            <person name="Albert R."/>
            <person name="Binder M."/>
            <person name="Bloem J."/>
            <person name="LaButti K."/>
            <person name="Salamov A."/>
            <person name="Andreopoulos B."/>
            <person name="Baker S."/>
            <person name="Barry K."/>
            <person name="Bills G."/>
            <person name="Bluhm B."/>
            <person name="Cannon C."/>
            <person name="Castanera R."/>
            <person name="Culley D."/>
            <person name="Daum C."/>
            <person name="Ezra D."/>
            <person name="Gonzalez J."/>
            <person name="Henrissat B."/>
            <person name="Kuo A."/>
            <person name="Liang C."/>
            <person name="Lipzen A."/>
            <person name="Lutzoni F."/>
            <person name="Magnuson J."/>
            <person name="Mondo S."/>
            <person name="Nolan M."/>
            <person name="Ohm R."/>
            <person name="Pangilinan J."/>
            <person name="Park H.-J."/>
            <person name="Ramirez L."/>
            <person name="Alfaro M."/>
            <person name="Sun H."/>
            <person name="Tritt A."/>
            <person name="Yoshinaga Y."/>
            <person name="Zwiers L.-H."/>
            <person name="Turgeon B."/>
            <person name="Goodwin S."/>
            <person name="Spatafora J."/>
            <person name="Crous P."/>
            <person name="Grigoriev I."/>
        </authorList>
    </citation>
    <scope>NUCLEOTIDE SEQUENCE [LARGE SCALE GENOMIC DNA]</scope>
    <source>
        <strain evidence="4">CBS 304.66</strain>
    </source>
</reference>
<name>A0A9P4TP56_9PLEO</name>
<dbReference type="OrthoDB" id="3801225at2759"/>
<dbReference type="AlphaFoldDB" id="A0A9P4TP56"/>
<keyword evidence="4" id="KW-1185">Reference proteome</keyword>
<sequence length="403" mass="45665">MHSVSTPVCSQHDAELPSLEEEPHPGTRVNTDVATLETLKPSGYQGKQNNPSKQYLCPFCAEYNIDNGISRESDLVRHFRTYHNTNILWICRRDGCGLSFDLQSAYKLHVNNEGHRIGPRSPGKDSVLLQPQVVFACGFDGCKKVYEVNPLDPDATQASRDYFSHVMDHMKKINLRKAQCPWDEKIAAWSYSTRMYNLLRQSQVRGFWKGVSKEDRRKLSWKIESSTDLRKKLECRDVKDAELIIESAQKLGSQKPSQNHRKRALTLPTLDDDVVFQGPESRGILEHFKLPSQPSEVSAFGETIYSALEAADTPSRQHVLLQVNDNWAADNPRSPYVAPLTGVDPTWAMHHPDLHAHAASYTHGDNTVDFNSGVYPYMTAQWIPTQTNWYESQQDVAMGSPPR</sequence>
<dbReference type="Proteomes" id="UP000800093">
    <property type="component" value="Unassembled WGS sequence"/>
</dbReference>
<evidence type="ECO:0000313" key="3">
    <source>
        <dbReference type="EMBL" id="KAF2269422.1"/>
    </source>
</evidence>
<gene>
    <name evidence="3" type="ORF">CC78DRAFT_279539</name>
</gene>
<feature type="domain" description="C2H2-type" evidence="2">
    <location>
        <begin position="91"/>
        <end position="115"/>
    </location>
</feature>
<evidence type="ECO:0000313" key="4">
    <source>
        <dbReference type="Proteomes" id="UP000800093"/>
    </source>
</evidence>
<dbReference type="EMBL" id="ML986582">
    <property type="protein sequence ID" value="KAF2269422.1"/>
    <property type="molecule type" value="Genomic_DNA"/>
</dbReference>
<evidence type="ECO:0000256" key="1">
    <source>
        <dbReference type="SAM" id="MobiDB-lite"/>
    </source>
</evidence>
<comment type="caution">
    <text evidence="3">The sequence shown here is derived from an EMBL/GenBank/DDBJ whole genome shotgun (WGS) entry which is preliminary data.</text>
</comment>
<dbReference type="PROSITE" id="PS00028">
    <property type="entry name" value="ZINC_FINGER_C2H2_1"/>
    <property type="match status" value="1"/>
</dbReference>
<accession>A0A9P4TP56</accession>
<organism evidence="3 4">
    <name type="scientific">Lojkania enalia</name>
    <dbReference type="NCBI Taxonomy" id="147567"/>
    <lineage>
        <taxon>Eukaryota</taxon>
        <taxon>Fungi</taxon>
        <taxon>Dikarya</taxon>
        <taxon>Ascomycota</taxon>
        <taxon>Pezizomycotina</taxon>
        <taxon>Dothideomycetes</taxon>
        <taxon>Pleosporomycetidae</taxon>
        <taxon>Pleosporales</taxon>
        <taxon>Pleosporales incertae sedis</taxon>
        <taxon>Lojkania</taxon>
    </lineage>
</organism>